<dbReference type="EMBL" id="CADCVA010000161">
    <property type="protein sequence ID" value="CAA9417226.1"/>
    <property type="molecule type" value="Genomic_DNA"/>
</dbReference>
<keyword evidence="2" id="KW-0560">Oxidoreductase</keyword>
<feature type="region of interest" description="Disordered" evidence="1">
    <location>
        <begin position="1"/>
        <end position="68"/>
    </location>
</feature>
<protein>
    <submittedName>
        <fullName evidence="2">Monoamine oxidase</fullName>
        <ecNumber evidence="2">1.4.3.4</ecNumber>
    </submittedName>
</protein>
<dbReference type="GO" id="GO:0097621">
    <property type="term" value="F:monoamine oxidase activity"/>
    <property type="evidence" value="ECO:0007669"/>
    <property type="project" value="UniProtKB-EC"/>
</dbReference>
<organism evidence="2">
    <name type="scientific">uncultured Rubrobacteraceae bacterium</name>
    <dbReference type="NCBI Taxonomy" id="349277"/>
    <lineage>
        <taxon>Bacteria</taxon>
        <taxon>Bacillati</taxon>
        <taxon>Actinomycetota</taxon>
        <taxon>Rubrobacteria</taxon>
        <taxon>Rubrobacterales</taxon>
        <taxon>Rubrobacteraceae</taxon>
        <taxon>environmental samples</taxon>
    </lineage>
</organism>
<proteinExistence type="predicted"/>
<feature type="non-terminal residue" evidence="2">
    <location>
        <position position="79"/>
    </location>
</feature>
<evidence type="ECO:0000256" key="1">
    <source>
        <dbReference type="SAM" id="MobiDB-lite"/>
    </source>
</evidence>
<sequence length="79" mass="9447">GRPLRRPAPWTVAQERLRRGRVQRRGPGQLARARLRLPRRDPLLRRRHGQRRGRPRGDQERRLPARGGCRPWVEALRHE</sequence>
<accession>A0A6J4PR84</accession>
<reference evidence="2" key="1">
    <citation type="submission" date="2020-02" db="EMBL/GenBank/DDBJ databases">
        <authorList>
            <person name="Meier V. D."/>
        </authorList>
    </citation>
    <scope>NUCLEOTIDE SEQUENCE</scope>
    <source>
        <strain evidence="2">AVDCRST_MAG82</strain>
    </source>
</reference>
<feature type="compositionally biased region" description="Basic residues" evidence="1">
    <location>
        <begin position="45"/>
        <end position="54"/>
    </location>
</feature>
<name>A0A6J4PR84_9ACTN</name>
<evidence type="ECO:0000313" key="2">
    <source>
        <dbReference type="EMBL" id="CAA9417226.1"/>
    </source>
</evidence>
<feature type="non-terminal residue" evidence="2">
    <location>
        <position position="1"/>
    </location>
</feature>
<dbReference type="AlphaFoldDB" id="A0A6J4PR84"/>
<dbReference type="EC" id="1.4.3.4" evidence="2"/>
<gene>
    <name evidence="2" type="ORF">AVDCRST_MAG82-1190</name>
</gene>